<dbReference type="AlphaFoldDB" id="A0A645G914"/>
<proteinExistence type="predicted"/>
<protein>
    <submittedName>
        <fullName evidence="1">Uncharacterized protein</fullName>
    </submittedName>
</protein>
<accession>A0A645G914</accession>
<gene>
    <name evidence="1" type="ORF">SDC9_169989</name>
</gene>
<sequence>MPQHHKLILVTLAAAFRNTVKLGQKPVFIGADWVVIQVMGVRYQKHGYPMFLCKCHLALHTLAECSSHDPKLIGLFKQGKAKLQALFALLRNGIIAPLTENNMGCKRQYASLPGKAAVFHRVLYIGVVIPTQGTCDIHHFQKFSPPKKTGEYQFPGTRPLFHYANQSLSSSCKSMLFAASFKAQIQNPPLPHQR</sequence>
<comment type="caution">
    <text evidence="1">The sequence shown here is derived from an EMBL/GenBank/DDBJ whole genome shotgun (WGS) entry which is preliminary data.</text>
</comment>
<reference evidence="1" key="1">
    <citation type="submission" date="2019-08" db="EMBL/GenBank/DDBJ databases">
        <authorList>
            <person name="Kucharzyk K."/>
            <person name="Murdoch R.W."/>
            <person name="Higgins S."/>
            <person name="Loffler F."/>
        </authorList>
    </citation>
    <scope>NUCLEOTIDE SEQUENCE</scope>
</reference>
<name>A0A645G914_9ZZZZ</name>
<evidence type="ECO:0000313" key="1">
    <source>
        <dbReference type="EMBL" id="MPN22606.1"/>
    </source>
</evidence>
<organism evidence="1">
    <name type="scientific">bioreactor metagenome</name>
    <dbReference type="NCBI Taxonomy" id="1076179"/>
    <lineage>
        <taxon>unclassified sequences</taxon>
        <taxon>metagenomes</taxon>
        <taxon>ecological metagenomes</taxon>
    </lineage>
</organism>
<dbReference type="EMBL" id="VSSQ01070882">
    <property type="protein sequence ID" value="MPN22606.1"/>
    <property type="molecule type" value="Genomic_DNA"/>
</dbReference>